<protein>
    <submittedName>
        <fullName evidence="2">Uncharacterized protein</fullName>
    </submittedName>
</protein>
<reference evidence="2 3" key="1">
    <citation type="submission" date="2014-06" db="EMBL/GenBank/DDBJ databases">
        <title>Evolutionary Origins and Diversification of the Mycorrhizal Mutualists.</title>
        <authorList>
            <consortium name="DOE Joint Genome Institute"/>
            <consortium name="Mycorrhizal Genomics Consortium"/>
            <person name="Kohler A."/>
            <person name="Kuo A."/>
            <person name="Nagy L.G."/>
            <person name="Floudas D."/>
            <person name="Copeland A."/>
            <person name="Barry K.W."/>
            <person name="Cichocki N."/>
            <person name="Veneault-Fourrey C."/>
            <person name="LaButti K."/>
            <person name="Lindquist E.A."/>
            <person name="Lipzen A."/>
            <person name="Lundell T."/>
            <person name="Morin E."/>
            <person name="Murat C."/>
            <person name="Riley R."/>
            <person name="Ohm R."/>
            <person name="Sun H."/>
            <person name="Tunlid A."/>
            <person name="Henrissat B."/>
            <person name="Grigoriev I.V."/>
            <person name="Hibbett D.S."/>
            <person name="Martin F."/>
        </authorList>
    </citation>
    <scope>NUCLEOTIDE SEQUENCE [LARGE SCALE GENOMIC DNA]</scope>
    <source>
        <strain evidence="2 3">SS14</strain>
    </source>
</reference>
<dbReference type="HOGENOM" id="CLU_1455257_0_0_1"/>
<feature type="coiled-coil region" evidence="1">
    <location>
        <begin position="7"/>
        <end position="59"/>
    </location>
</feature>
<evidence type="ECO:0000256" key="1">
    <source>
        <dbReference type="SAM" id="Coils"/>
    </source>
</evidence>
<keyword evidence="3" id="KW-1185">Reference proteome</keyword>
<sequence length="186" mass="20594">MRLAALATQREREVHSLTEENKSQREELMEVLSKSADAMEKCKARLLKLQKENHALKARIAHFPKQLARAIGKVSNVGIRNSISLKRGGVVTDEMRALIREMMVKGVAPGQVYPIMQMVTDVCGVNLEGSISAWTATRIMIEALPGDDLCFVEAIKDAAGIVQTLLELHLVVMGPQFEVSQMNLEL</sequence>
<organism evidence="2 3">
    <name type="scientific">Sphaerobolus stellatus (strain SS14)</name>
    <dbReference type="NCBI Taxonomy" id="990650"/>
    <lineage>
        <taxon>Eukaryota</taxon>
        <taxon>Fungi</taxon>
        <taxon>Dikarya</taxon>
        <taxon>Basidiomycota</taxon>
        <taxon>Agaricomycotina</taxon>
        <taxon>Agaricomycetes</taxon>
        <taxon>Phallomycetidae</taxon>
        <taxon>Geastrales</taxon>
        <taxon>Sphaerobolaceae</taxon>
        <taxon>Sphaerobolus</taxon>
    </lineage>
</organism>
<evidence type="ECO:0000313" key="2">
    <source>
        <dbReference type="EMBL" id="KIJ35673.1"/>
    </source>
</evidence>
<dbReference type="Proteomes" id="UP000054279">
    <property type="component" value="Unassembled WGS sequence"/>
</dbReference>
<proteinExistence type="predicted"/>
<gene>
    <name evidence="2" type="ORF">M422DRAFT_51422</name>
</gene>
<keyword evidence="1" id="KW-0175">Coiled coil</keyword>
<dbReference type="EMBL" id="KN837186">
    <property type="protein sequence ID" value="KIJ35673.1"/>
    <property type="molecule type" value="Genomic_DNA"/>
</dbReference>
<name>A0A0C9TYY5_SPHS4</name>
<accession>A0A0C9TYY5</accession>
<evidence type="ECO:0000313" key="3">
    <source>
        <dbReference type="Proteomes" id="UP000054279"/>
    </source>
</evidence>
<dbReference type="AlphaFoldDB" id="A0A0C9TYY5"/>